<dbReference type="PANTHER" id="PTHR47245:SF2">
    <property type="entry name" value="PEPTIDYL-PROLYL CIS-TRANS ISOMERASE HP_0175-RELATED"/>
    <property type="match status" value="1"/>
</dbReference>
<evidence type="ECO:0000256" key="1">
    <source>
        <dbReference type="PROSITE-ProRule" id="PRU00278"/>
    </source>
</evidence>
<dbReference type="HOGENOM" id="CLU_090028_6_1_7"/>
<dbReference type="OrthoDB" id="5295434at2"/>
<dbReference type="RefSeq" id="WP_015469763.1">
    <property type="nucleotide sequence ID" value="NC_020813.1"/>
</dbReference>
<dbReference type="Gene3D" id="3.10.50.40">
    <property type="match status" value="1"/>
</dbReference>
<dbReference type="PANTHER" id="PTHR47245">
    <property type="entry name" value="PEPTIDYLPROLYL ISOMERASE"/>
    <property type="match status" value="1"/>
</dbReference>
<dbReference type="SUPFAM" id="SSF54534">
    <property type="entry name" value="FKBP-like"/>
    <property type="match status" value="1"/>
</dbReference>
<dbReference type="PATRIC" id="fig|1184267.3.peg.1071"/>
<evidence type="ECO:0000259" key="2">
    <source>
        <dbReference type="PROSITE" id="PS50198"/>
    </source>
</evidence>
<dbReference type="eggNOG" id="COG0760">
    <property type="taxonomic scope" value="Bacteria"/>
</dbReference>
<keyword evidence="4" id="KW-1185">Reference proteome</keyword>
<dbReference type="Proteomes" id="UP000012040">
    <property type="component" value="Chromosome"/>
</dbReference>
<sequence length="92" mass="10367">MKETYHAAHILLPTRHEAEDILRKLAEGKSFEELARKYSSCSSSKSSGDLGPIPFGKADPDFEEAVLLLKPEQVSKTPLKTRFGFHIIKRLK</sequence>
<dbReference type="PROSITE" id="PS50198">
    <property type="entry name" value="PPIC_PPIASE_2"/>
    <property type="match status" value="1"/>
</dbReference>
<dbReference type="GO" id="GO:0003755">
    <property type="term" value="F:peptidyl-prolyl cis-trans isomerase activity"/>
    <property type="evidence" value="ECO:0007669"/>
    <property type="project" value="UniProtKB-KW"/>
</dbReference>
<protein>
    <recommendedName>
        <fullName evidence="2">PpiC domain-containing protein</fullName>
    </recommendedName>
</protein>
<evidence type="ECO:0000313" key="3">
    <source>
        <dbReference type="EMBL" id="AGH95273.1"/>
    </source>
</evidence>
<evidence type="ECO:0000313" key="4">
    <source>
        <dbReference type="Proteomes" id="UP000012040"/>
    </source>
</evidence>
<gene>
    <name evidence="3" type="ORF">A11Q_1057</name>
</gene>
<reference evidence="3 4" key="1">
    <citation type="journal article" date="2013" name="ISME J.">
        <title>By their genes ye shall know them: genomic signatures of predatory bacteria.</title>
        <authorList>
            <person name="Pasternak Z."/>
            <person name="Pietrokovski S."/>
            <person name="Rotem O."/>
            <person name="Gophna U."/>
            <person name="Lurie-Weinberger M.N."/>
            <person name="Jurkevitch E."/>
        </authorList>
    </citation>
    <scope>NUCLEOTIDE SEQUENCE [LARGE SCALE GENOMIC DNA]</scope>
    <source>
        <strain evidence="3 4">JSS</strain>
    </source>
</reference>
<accession>M4V7S4</accession>
<keyword evidence="1" id="KW-0697">Rotamase</keyword>
<dbReference type="InterPro" id="IPR046357">
    <property type="entry name" value="PPIase_dom_sf"/>
</dbReference>
<feature type="domain" description="PpiC" evidence="2">
    <location>
        <begin position="2"/>
        <end position="92"/>
    </location>
</feature>
<dbReference type="InterPro" id="IPR050245">
    <property type="entry name" value="PrsA_foldase"/>
</dbReference>
<dbReference type="AlphaFoldDB" id="M4V7S4"/>
<dbReference type="STRING" id="1184267.A11Q_1057"/>
<dbReference type="KEGG" id="bex:A11Q_1057"/>
<proteinExistence type="predicted"/>
<keyword evidence="1" id="KW-0413">Isomerase</keyword>
<name>M4V7S4_9BACT</name>
<dbReference type="EMBL" id="CP003537">
    <property type="protein sequence ID" value="AGH95273.1"/>
    <property type="molecule type" value="Genomic_DNA"/>
</dbReference>
<dbReference type="Pfam" id="PF00639">
    <property type="entry name" value="Rotamase"/>
    <property type="match status" value="1"/>
</dbReference>
<organism evidence="3 4">
    <name type="scientific">Pseudobdellovibrio exovorus JSS</name>
    <dbReference type="NCBI Taxonomy" id="1184267"/>
    <lineage>
        <taxon>Bacteria</taxon>
        <taxon>Pseudomonadati</taxon>
        <taxon>Bdellovibrionota</taxon>
        <taxon>Bdellovibrionia</taxon>
        <taxon>Bdellovibrionales</taxon>
        <taxon>Pseudobdellovibrionaceae</taxon>
        <taxon>Pseudobdellovibrio</taxon>
    </lineage>
</organism>
<dbReference type="InterPro" id="IPR000297">
    <property type="entry name" value="PPIase_PpiC"/>
</dbReference>